<organism evidence="1 2">
    <name type="scientific">Paenibacillus gansuensis</name>
    <dbReference type="NCBI Taxonomy" id="306542"/>
    <lineage>
        <taxon>Bacteria</taxon>
        <taxon>Bacillati</taxon>
        <taxon>Bacillota</taxon>
        <taxon>Bacilli</taxon>
        <taxon>Bacillales</taxon>
        <taxon>Paenibacillaceae</taxon>
        <taxon>Paenibacillus</taxon>
    </lineage>
</organism>
<evidence type="ECO:0000313" key="2">
    <source>
        <dbReference type="Proteomes" id="UP001597541"/>
    </source>
</evidence>
<dbReference type="RefSeq" id="WP_377605697.1">
    <property type="nucleotide sequence ID" value="NZ_JBHUME010000013.1"/>
</dbReference>
<dbReference type="EMBL" id="JBHUME010000013">
    <property type="protein sequence ID" value="MFD2614635.1"/>
    <property type="molecule type" value="Genomic_DNA"/>
</dbReference>
<evidence type="ECO:0000313" key="1">
    <source>
        <dbReference type="EMBL" id="MFD2614635.1"/>
    </source>
</evidence>
<accession>A0ABW5PII6</accession>
<gene>
    <name evidence="1" type="ORF">ACFSUF_19675</name>
</gene>
<keyword evidence="2" id="KW-1185">Reference proteome</keyword>
<comment type="caution">
    <text evidence="1">The sequence shown here is derived from an EMBL/GenBank/DDBJ whole genome shotgun (WGS) entry which is preliminary data.</text>
</comment>
<sequence length="216" mass="24663">MTLFVGLSEAAAMLEWDKHKLSIYLERGVFPKPFQQLESGPIWTVEQIKQYETSRDNGITIYYHDGRNVYRCFSDKPMELLGIEPEDIHNPEYQPMMCITEHRVGHLRRAMTNPDMVHFIGPLSVAAYYNFGLIMEYEYAAYLSLLEHSMAPNFNFAGNFGYSRKLGGSPIGSILEELEGKGIFQRDSLPADPKEAKKYIMEILKSVPAPEVEEGN</sequence>
<protein>
    <submittedName>
        <fullName evidence="1">Uncharacterized protein</fullName>
    </submittedName>
</protein>
<reference evidence="2" key="1">
    <citation type="journal article" date="2019" name="Int. J. Syst. Evol. Microbiol.">
        <title>The Global Catalogue of Microorganisms (GCM) 10K type strain sequencing project: providing services to taxonomists for standard genome sequencing and annotation.</title>
        <authorList>
            <consortium name="The Broad Institute Genomics Platform"/>
            <consortium name="The Broad Institute Genome Sequencing Center for Infectious Disease"/>
            <person name="Wu L."/>
            <person name="Ma J."/>
        </authorList>
    </citation>
    <scope>NUCLEOTIDE SEQUENCE [LARGE SCALE GENOMIC DNA]</scope>
    <source>
        <strain evidence="2">KCTC 3950</strain>
    </source>
</reference>
<name>A0ABW5PII6_9BACL</name>
<dbReference type="Proteomes" id="UP001597541">
    <property type="component" value="Unassembled WGS sequence"/>
</dbReference>
<proteinExistence type="predicted"/>